<dbReference type="InterPro" id="IPR050617">
    <property type="entry name" value="E3_ligase_FN3/SPRY"/>
</dbReference>
<feature type="domain" description="Fibronectin type-III" evidence="3">
    <location>
        <begin position="398"/>
        <end position="499"/>
    </location>
</feature>
<dbReference type="Gene3D" id="2.60.40.10">
    <property type="entry name" value="Immunoglobulins"/>
    <property type="match status" value="2"/>
</dbReference>
<dbReference type="EMBL" id="VSSQ01001295">
    <property type="protein sequence ID" value="MPM07060.1"/>
    <property type="molecule type" value="Genomic_DNA"/>
</dbReference>
<dbReference type="PANTHER" id="PTHR24099:SF11">
    <property type="entry name" value="FIBRONECTIN TYPE III DOMAIN-CONTAINING 3BA-RELATED"/>
    <property type="match status" value="1"/>
</dbReference>
<dbReference type="PANTHER" id="PTHR24099">
    <property type="entry name" value="E3 UBIQUITIN-PROTEIN LIGASE TRIM36-RELATED"/>
    <property type="match status" value="1"/>
</dbReference>
<feature type="compositionally biased region" description="Polar residues" evidence="2">
    <location>
        <begin position="451"/>
        <end position="464"/>
    </location>
</feature>
<proteinExistence type="predicted"/>
<dbReference type="CDD" id="cd00063">
    <property type="entry name" value="FN3"/>
    <property type="match status" value="2"/>
</dbReference>
<gene>
    <name evidence="4" type="ORF">SDC9_53364</name>
</gene>
<evidence type="ECO:0000259" key="3">
    <source>
        <dbReference type="PROSITE" id="PS50853"/>
    </source>
</evidence>
<feature type="region of interest" description="Disordered" evidence="2">
    <location>
        <begin position="438"/>
        <end position="464"/>
    </location>
</feature>
<keyword evidence="1" id="KW-0732">Signal</keyword>
<comment type="caution">
    <text evidence="4">The sequence shown here is derived from an EMBL/GenBank/DDBJ whole genome shotgun (WGS) entry which is preliminary data.</text>
</comment>
<feature type="domain" description="Fibronectin type-III" evidence="3">
    <location>
        <begin position="500"/>
        <end position="601"/>
    </location>
</feature>
<dbReference type="SMART" id="SM00060">
    <property type="entry name" value="FN3"/>
    <property type="match status" value="3"/>
</dbReference>
<evidence type="ECO:0000256" key="1">
    <source>
        <dbReference type="ARBA" id="ARBA00022729"/>
    </source>
</evidence>
<dbReference type="InterPro" id="IPR014755">
    <property type="entry name" value="Cu-Rt/internalin_Ig-like"/>
</dbReference>
<dbReference type="SUPFAM" id="SSF49265">
    <property type="entry name" value="Fibronectin type III"/>
    <property type="match status" value="2"/>
</dbReference>
<dbReference type="PROSITE" id="PS50853">
    <property type="entry name" value="FN3"/>
    <property type="match status" value="2"/>
</dbReference>
<sequence length="1154" mass="116544">MVKEIRKRILAMLVTLALVISLMPALTLPARAGVLGSYVTFSSTAVSAGPYQVVNEPDAGMEFDNLIDVDEGTIKLYFNNETGSDAFDLTFSGGSLDSISTVSGPTWTNTGSWDDFMVGGAATIDPSNPKILHFEQIDPDPDSINQVFTGYATWTFTTDSSNVAPTVTSVSVPSNGTYKIGDALNFTVSFDSVVVVTGTPRIPVTLNTGGTVYASYVSGSDSRDLVFRYTVSSGQLDADGILLGSAINLNSGTIKTSGEVNAELDLHSVAATTGVLVDGVAPTITSVSPPSNATYIAGQNLDYTVNFSEAVNVVTTGGTPYLTLTVGSSTVQAAYQSGTGGSALTFRYTVAAGNADADGVALSSNITPNGGTIKDAAGNDATLTFSGGTAADVKVSTVPTVTTTSVTTFTSTTATLGGNVTADGGETVTDRGVVYSSTDATPTIGEPGVTQDANGTGTGSFSESVTGLSPGTTYYVRAYATNSLGTVHGPVVSFTTSPAAPTATTGAASSITSTAATLSGTVNANGASSTVTFEYGTTTGYGSSVTASQSPVTGTNSTSVSGSITGLVPNSTYHFRVKAVNSVGTTNGSDQTFTTSAIAPTATTNSATDIVTDAATLNGTVNANNAETTVTFEYGTTTGYGSTATASQSPVTGTSSTSVSCNITDLTPNTTYYYRVVAVNDGGTTYGAQKTFSTDVTAPTILSASRTDDTHITVTLSEACQNLTKANDGGFTVTKNGTATTFAVSATAQGADSSHVVLTVADMGAAGSAGVTVTYTAGGNGTIADIEGNEMETNTTGAVIAAWDTAAPTVSSINRNSPLTASTNLTSVTYRVTFSEAVTGVDTSDFSLTTTKTISGTIASVSAAGGTTYDVTVSLISGAGTLRLDLNDSGTDITDSATNAISGGFNTGEIYSIDVIAPTILSASRTDDTHITVTLSKDCVQITKANNGGFTVTETGTPASQYSVSAIAQGSDASHVVLTVANLGVSAKEGLNVKYTAGGNGTVEDTFGNAMETDGAGVSIASWDTAAPTIQSGTLSADNTYVDITFSEGVYGADGGTTALTAPKFLLTFTQNSGTATNASIHSVKTNTGADLAGGETTVRVFLIITGTPNGLETIEINPATGTSIYDKGGNAMLSSQTSGVKQLNDTAPPRFHR</sequence>
<dbReference type="Gene3D" id="2.60.40.1220">
    <property type="match status" value="1"/>
</dbReference>
<organism evidence="4">
    <name type="scientific">bioreactor metagenome</name>
    <dbReference type="NCBI Taxonomy" id="1076179"/>
    <lineage>
        <taxon>unclassified sequences</taxon>
        <taxon>metagenomes</taxon>
        <taxon>ecological metagenomes</taxon>
    </lineage>
</organism>
<dbReference type="AlphaFoldDB" id="A0A644WT69"/>
<dbReference type="InterPro" id="IPR013783">
    <property type="entry name" value="Ig-like_fold"/>
</dbReference>
<reference evidence="4" key="1">
    <citation type="submission" date="2019-08" db="EMBL/GenBank/DDBJ databases">
        <authorList>
            <person name="Kucharzyk K."/>
            <person name="Murdoch R.W."/>
            <person name="Higgins S."/>
            <person name="Loffler F."/>
        </authorList>
    </citation>
    <scope>NUCLEOTIDE SEQUENCE</scope>
</reference>
<dbReference type="InterPro" id="IPR003961">
    <property type="entry name" value="FN3_dom"/>
</dbReference>
<name>A0A644WT69_9ZZZZ</name>
<protein>
    <recommendedName>
        <fullName evidence="3">Fibronectin type-III domain-containing protein</fullName>
    </recommendedName>
</protein>
<accession>A0A644WT69</accession>
<evidence type="ECO:0000256" key="2">
    <source>
        <dbReference type="SAM" id="MobiDB-lite"/>
    </source>
</evidence>
<evidence type="ECO:0000313" key="4">
    <source>
        <dbReference type="EMBL" id="MPM07060.1"/>
    </source>
</evidence>
<dbReference type="InterPro" id="IPR036116">
    <property type="entry name" value="FN3_sf"/>
</dbReference>